<sequence length="214" mass="23899">MPETVGPDVDMIKKTDDDREETGGQPEANAPRKFSWKEFLTPDFSFFLILPAAFAAADTYEFIWYPKVEIDGGGAGPNGTEVTQRIIDFQGSWWEHVLLGLPYLIMMAGMIVVSRALFRIETNMTRHSRPFTRRDGRVLRLAALGVVAADVAASVVGRIVPGMLPYTDGFSDPHLVNEGSLGGFWVFTLLLVLLQMHRIHTTARRAYEKLEEVA</sequence>
<evidence type="ECO:0000256" key="1">
    <source>
        <dbReference type="SAM" id="MobiDB-lite"/>
    </source>
</evidence>
<gene>
    <name evidence="3" type="ORF">Strvi_0002</name>
</gene>
<name>G2PHD3_STRV4</name>
<keyword evidence="2" id="KW-0812">Transmembrane</keyword>
<dbReference type="Proteomes" id="UP000008703">
    <property type="component" value="Plasmid pSTRVI02"/>
</dbReference>
<keyword evidence="4" id="KW-1185">Reference proteome</keyword>
<dbReference type="AlphaFoldDB" id="G2PHD3"/>
<reference evidence="3" key="1">
    <citation type="submission" date="2011-08" db="EMBL/GenBank/DDBJ databases">
        <title>Complete sequence of plasmid 2 of Streptomyces violaceusniger Tu 4113.</title>
        <authorList>
            <consortium name="US DOE Joint Genome Institute"/>
            <person name="Lucas S."/>
            <person name="Han J."/>
            <person name="Lapidus A."/>
            <person name="Cheng J.-F."/>
            <person name="Goodwin L."/>
            <person name="Pitluck S."/>
            <person name="Peters L."/>
            <person name="Ivanova N."/>
            <person name="Daligault H."/>
            <person name="Detter J.C."/>
            <person name="Han C."/>
            <person name="Tapia R."/>
            <person name="Land M."/>
            <person name="Hauser L."/>
            <person name="Kyrpides N."/>
            <person name="Ivanova N."/>
            <person name="Pagani I."/>
            <person name="Hagen A."/>
            <person name="Katz L."/>
            <person name="Fiedler H.-P."/>
            <person name="Keasling J."/>
            <person name="Fortman J."/>
            <person name="Woyke T."/>
        </authorList>
    </citation>
    <scope>NUCLEOTIDE SEQUENCE [LARGE SCALE GENOMIC DNA]</scope>
    <source>
        <strain evidence="3">Tu 4113</strain>
        <plasmid evidence="3">pSTRVI02</plasmid>
    </source>
</reference>
<evidence type="ECO:0000313" key="3">
    <source>
        <dbReference type="EMBL" id="AEM88779.1"/>
    </source>
</evidence>
<keyword evidence="2" id="KW-1133">Transmembrane helix</keyword>
<geneLocation type="plasmid" evidence="3 4">
    <name>pSTRVI02</name>
</geneLocation>
<dbReference type="KEGG" id="svl:Strvi_0002"/>
<accession>G2PHD3</accession>
<dbReference type="HOGENOM" id="CLU_1288323_0_0_11"/>
<evidence type="ECO:0000313" key="4">
    <source>
        <dbReference type="Proteomes" id="UP000008703"/>
    </source>
</evidence>
<feature type="transmembrane region" description="Helical" evidence="2">
    <location>
        <begin position="180"/>
        <end position="199"/>
    </location>
</feature>
<evidence type="ECO:0000256" key="2">
    <source>
        <dbReference type="SAM" id="Phobius"/>
    </source>
</evidence>
<keyword evidence="2" id="KW-0472">Membrane</keyword>
<feature type="transmembrane region" description="Helical" evidence="2">
    <location>
        <begin position="97"/>
        <end position="118"/>
    </location>
</feature>
<dbReference type="RefSeq" id="WP_014043714.1">
    <property type="nucleotide sequence ID" value="NC_015952.1"/>
</dbReference>
<feature type="region of interest" description="Disordered" evidence="1">
    <location>
        <begin position="1"/>
        <end position="30"/>
    </location>
</feature>
<feature type="transmembrane region" description="Helical" evidence="2">
    <location>
        <begin position="138"/>
        <end position="160"/>
    </location>
</feature>
<organism evidence="3 4">
    <name type="scientific">Streptomyces violaceusniger (strain Tu 4113)</name>
    <dbReference type="NCBI Taxonomy" id="653045"/>
    <lineage>
        <taxon>Bacteria</taxon>
        <taxon>Bacillati</taxon>
        <taxon>Actinomycetota</taxon>
        <taxon>Actinomycetes</taxon>
        <taxon>Kitasatosporales</taxon>
        <taxon>Streptomycetaceae</taxon>
        <taxon>Streptomyces</taxon>
        <taxon>Streptomyces violaceusniger group</taxon>
    </lineage>
</organism>
<protein>
    <submittedName>
        <fullName evidence="3">Uncharacterized protein</fullName>
    </submittedName>
</protein>
<dbReference type="EMBL" id="CP002996">
    <property type="protein sequence ID" value="AEM88779.1"/>
    <property type="molecule type" value="Genomic_DNA"/>
</dbReference>
<proteinExistence type="predicted"/>
<keyword evidence="3" id="KW-0614">Plasmid</keyword>